<evidence type="ECO:0000256" key="1">
    <source>
        <dbReference type="SAM" id="Phobius"/>
    </source>
</evidence>
<dbReference type="EnsemblMetazoa" id="GAUT005257-RA">
    <property type="protein sequence ID" value="GAUT005257-PA"/>
    <property type="gene ID" value="GAUT005257"/>
</dbReference>
<keyword evidence="1" id="KW-1133">Transmembrane helix</keyword>
<keyword evidence="1" id="KW-0812">Transmembrane</keyword>
<evidence type="ECO:0000313" key="2">
    <source>
        <dbReference type="EnsemblMetazoa" id="GAUT005257-PA"/>
    </source>
</evidence>
<dbReference type="Proteomes" id="UP000078200">
    <property type="component" value="Unassembled WGS sequence"/>
</dbReference>
<proteinExistence type="predicted"/>
<sequence>MSCQHIRTSLIIHTDDDGDDDDDDDNDHGDNDDAFTDSGSALLLIINALKPTLESSFHYWLVVKNVRNLELSQFRIRLTSIDKFGCLSLSSLPQYNRQCKLRRSRSSFSIQPPPPLFNVVVVYSFLPPFTLLSAALEIFVIVLIGGHLRTQFRLSTFFLVRF</sequence>
<feature type="transmembrane region" description="Helical" evidence="1">
    <location>
        <begin position="116"/>
        <end position="144"/>
    </location>
</feature>
<name>A0A1A9UHQ0_GLOAU</name>
<organism evidence="2 3">
    <name type="scientific">Glossina austeni</name>
    <name type="common">Savannah tsetse fly</name>
    <dbReference type="NCBI Taxonomy" id="7395"/>
    <lineage>
        <taxon>Eukaryota</taxon>
        <taxon>Metazoa</taxon>
        <taxon>Ecdysozoa</taxon>
        <taxon>Arthropoda</taxon>
        <taxon>Hexapoda</taxon>
        <taxon>Insecta</taxon>
        <taxon>Pterygota</taxon>
        <taxon>Neoptera</taxon>
        <taxon>Endopterygota</taxon>
        <taxon>Diptera</taxon>
        <taxon>Brachycera</taxon>
        <taxon>Muscomorpha</taxon>
        <taxon>Hippoboscoidea</taxon>
        <taxon>Glossinidae</taxon>
        <taxon>Glossina</taxon>
    </lineage>
</organism>
<accession>A0A1A9UHQ0</accession>
<reference evidence="2" key="1">
    <citation type="submission" date="2020-05" db="UniProtKB">
        <authorList>
            <consortium name="EnsemblMetazoa"/>
        </authorList>
    </citation>
    <scope>IDENTIFICATION</scope>
    <source>
        <strain evidence="2">TTRI</strain>
    </source>
</reference>
<keyword evidence="1" id="KW-0472">Membrane</keyword>
<protein>
    <submittedName>
        <fullName evidence="2">Uncharacterized protein</fullName>
    </submittedName>
</protein>
<dbReference type="VEuPathDB" id="VectorBase:GAUT005257"/>
<dbReference type="AlphaFoldDB" id="A0A1A9UHQ0"/>
<evidence type="ECO:0000313" key="3">
    <source>
        <dbReference type="Proteomes" id="UP000078200"/>
    </source>
</evidence>
<keyword evidence="3" id="KW-1185">Reference proteome</keyword>